<sequence>LPVCNQNKQDLKSGFKTSFKSELNSKGDKFLELSDIALWKICD</sequence>
<evidence type="ECO:0000313" key="2">
    <source>
        <dbReference type="Proteomes" id="UP000789525"/>
    </source>
</evidence>
<organism evidence="1 2">
    <name type="scientific">Acaulospora colombiana</name>
    <dbReference type="NCBI Taxonomy" id="27376"/>
    <lineage>
        <taxon>Eukaryota</taxon>
        <taxon>Fungi</taxon>
        <taxon>Fungi incertae sedis</taxon>
        <taxon>Mucoromycota</taxon>
        <taxon>Glomeromycotina</taxon>
        <taxon>Glomeromycetes</taxon>
        <taxon>Diversisporales</taxon>
        <taxon>Acaulosporaceae</taxon>
        <taxon>Acaulospora</taxon>
    </lineage>
</organism>
<proteinExistence type="predicted"/>
<gene>
    <name evidence="1" type="ORF">ACOLOM_LOCUS7751</name>
</gene>
<feature type="non-terminal residue" evidence="1">
    <location>
        <position position="1"/>
    </location>
</feature>
<dbReference type="EMBL" id="CAJVPT010018487">
    <property type="protein sequence ID" value="CAG8634622.1"/>
    <property type="molecule type" value="Genomic_DNA"/>
</dbReference>
<dbReference type="Proteomes" id="UP000789525">
    <property type="component" value="Unassembled WGS sequence"/>
</dbReference>
<accession>A0ACA9N4V7</accession>
<keyword evidence="2" id="KW-1185">Reference proteome</keyword>
<name>A0ACA9N4V7_9GLOM</name>
<protein>
    <submittedName>
        <fullName evidence="1">15930_t:CDS:1</fullName>
    </submittedName>
</protein>
<evidence type="ECO:0000313" key="1">
    <source>
        <dbReference type="EMBL" id="CAG8634622.1"/>
    </source>
</evidence>
<comment type="caution">
    <text evidence="1">The sequence shown here is derived from an EMBL/GenBank/DDBJ whole genome shotgun (WGS) entry which is preliminary data.</text>
</comment>
<reference evidence="1" key="1">
    <citation type="submission" date="2021-06" db="EMBL/GenBank/DDBJ databases">
        <authorList>
            <person name="Kallberg Y."/>
            <person name="Tangrot J."/>
            <person name="Rosling A."/>
        </authorList>
    </citation>
    <scope>NUCLEOTIDE SEQUENCE</scope>
    <source>
        <strain evidence="1">CL356</strain>
    </source>
</reference>